<reference evidence="1 2" key="1">
    <citation type="submission" date="2017-11" db="EMBL/GenBank/DDBJ databases">
        <title>Sequencing the genomes of 1000 actinobacteria strains.</title>
        <authorList>
            <person name="Klenk H.-P."/>
        </authorList>
    </citation>
    <scope>NUCLEOTIDE SEQUENCE [LARGE SCALE GENOMIC DNA]</scope>
    <source>
        <strain evidence="1 2">DSM 44104</strain>
    </source>
</reference>
<proteinExistence type="predicted"/>
<dbReference type="AlphaFoldDB" id="A0AA44ZQX1"/>
<organism evidence="1 2">
    <name type="scientific">Pseudonocardia alni</name>
    <name type="common">Amycolata alni</name>
    <dbReference type="NCBI Taxonomy" id="33907"/>
    <lineage>
        <taxon>Bacteria</taxon>
        <taxon>Bacillati</taxon>
        <taxon>Actinomycetota</taxon>
        <taxon>Actinomycetes</taxon>
        <taxon>Pseudonocardiales</taxon>
        <taxon>Pseudonocardiaceae</taxon>
        <taxon>Pseudonocardia</taxon>
    </lineage>
</organism>
<comment type="caution">
    <text evidence="1">The sequence shown here is derived from an EMBL/GenBank/DDBJ whole genome shotgun (WGS) entry which is preliminary data.</text>
</comment>
<evidence type="ECO:0000313" key="1">
    <source>
        <dbReference type="EMBL" id="PKB32453.1"/>
    </source>
</evidence>
<dbReference type="Proteomes" id="UP000232453">
    <property type="component" value="Unassembled WGS sequence"/>
</dbReference>
<dbReference type="EMBL" id="PHUJ01000003">
    <property type="protein sequence ID" value="PKB32453.1"/>
    <property type="molecule type" value="Genomic_DNA"/>
</dbReference>
<sequence>MLQAFALDEKQHNDRYESLLRLMGSVGPFDLLARASAIYASINPDTFKESENNQNPAHIEYLALQCLRTDWPEPDPDLNPPQKLNSTMQALALIQEMFIAEAQNITVEREQERSTGLPDPNLDHVARTRLAALGIRNMAYLKHAEKVIEGCLSPLAERLIEINGFCAQDALDVMHAIPQILNVRSETVQLELAEQVKYLTVELKRARRGRSTSYPIPPELLTISFDKAQFEIRMRALSHQLAGALEISTIQATDIAEVSSVPVARCAAVLEAFTCPTSEYMHERHWRPSGAHPLTQRPIVETDSGYILASPPSMIDAIRPTIENLIQSRSPKLWSSYQKRRAAYLEDAAASLLAGALPGSRSWKNIHWKVTESVKGELDGIVTADTITLRLQCKAGRITDAARRGAPGRMSTDVKKTISDAADQHAELSMQLASNDASALGFSIEQAEALRALFQIEIICTLDDVTVWSTEAHNLRRLGAFKDNVGIPWVVSITDLMVITEMLKGVELAQYVIRRQRMERDGRVSAHDELDWLGHFITEGLYFDYIFNSPNPPHGYRLLSYTEQFDEWYLYEAGFRTVETAKPEIPIGVDLRRLLEKLMQRCPKNWVLATLCILDGDDQTRNEWDRVIRTVYKRSAQRGESDASILLGNGVGVTFIRRTFTSMEKTEQHTERYIQRKLAELEVAYWIGIAEGKGGELRIVIPSCVNIRNLADQFLTPMYARS</sequence>
<accession>A0AA44ZQX1</accession>
<evidence type="ECO:0000313" key="2">
    <source>
        <dbReference type="Proteomes" id="UP000232453"/>
    </source>
</evidence>
<protein>
    <submittedName>
        <fullName evidence="1">Uncharacterized protein</fullName>
    </submittedName>
</protein>
<gene>
    <name evidence="1" type="ORF">ATL51_4182</name>
</gene>
<name>A0AA44ZQX1_PSEA5</name>